<dbReference type="HOGENOM" id="CLU_114047_1_2_3"/>
<dbReference type="STRING" id="43989.cce_1596"/>
<dbReference type="Proteomes" id="UP000001203">
    <property type="component" value="Chromosome circular"/>
</dbReference>
<evidence type="ECO:0000313" key="3">
    <source>
        <dbReference type="Proteomes" id="UP000001203"/>
    </source>
</evidence>
<proteinExistence type="predicted"/>
<gene>
    <name evidence="2" type="ordered locus">cce_1596</name>
</gene>
<dbReference type="InterPro" id="IPR031807">
    <property type="entry name" value="HicB-like"/>
</dbReference>
<evidence type="ECO:0000259" key="1">
    <source>
        <dbReference type="Pfam" id="PF15919"/>
    </source>
</evidence>
<dbReference type="SUPFAM" id="SSF143100">
    <property type="entry name" value="TTHA1013/TTHA0281-like"/>
    <property type="match status" value="1"/>
</dbReference>
<dbReference type="Pfam" id="PF15919">
    <property type="entry name" value="HicB_lk_antitox"/>
    <property type="match status" value="1"/>
</dbReference>
<accession>B1WXV9</accession>
<sequence>MPTLPIFFFNMITYIATIHKDKDSDYGVQFYDFPGCISAGESIEEAKMMAKEALIGHINLMVTDGDVIPTPSTLESILKDKDYQDAVAFTTVEISEAILTNENLYVKNM</sequence>
<dbReference type="EMBL" id="CP000806">
    <property type="protein sequence ID" value="ACB50946.1"/>
    <property type="molecule type" value="Genomic_DNA"/>
</dbReference>
<dbReference type="Gene3D" id="3.30.160.250">
    <property type="match status" value="1"/>
</dbReference>
<dbReference type="AlphaFoldDB" id="B1WXV9"/>
<dbReference type="KEGG" id="cyt:cce_1596"/>
<protein>
    <recommendedName>
        <fullName evidence="1">HicB-like antitoxin of toxin-antitoxin system domain-containing protein</fullName>
    </recommendedName>
</protein>
<evidence type="ECO:0000313" key="2">
    <source>
        <dbReference type="EMBL" id="ACB50946.1"/>
    </source>
</evidence>
<keyword evidence="3" id="KW-1185">Reference proteome</keyword>
<reference evidence="2 3" key="1">
    <citation type="journal article" date="2008" name="Proc. Natl. Acad. Sci. U.S.A.">
        <title>The genome of Cyanothece 51142, a unicellular diazotrophic cyanobacterium important in the marine nitrogen cycle.</title>
        <authorList>
            <person name="Welsh E.A."/>
            <person name="Liberton M."/>
            <person name="Stoeckel J."/>
            <person name="Loh T."/>
            <person name="Elvitigala T."/>
            <person name="Wang C."/>
            <person name="Wollam A."/>
            <person name="Fulton R.S."/>
            <person name="Clifton S.W."/>
            <person name="Jacobs J.M."/>
            <person name="Aurora R."/>
            <person name="Ghosh B.K."/>
            <person name="Sherman L.A."/>
            <person name="Smith R.D."/>
            <person name="Wilson R.K."/>
            <person name="Pakrasi H.B."/>
        </authorList>
    </citation>
    <scope>NUCLEOTIDE SEQUENCE [LARGE SCALE GENOMIC DNA]</scope>
    <source>
        <strain evidence="3">ATCC 51142 / BH68</strain>
    </source>
</reference>
<feature type="domain" description="HicB-like antitoxin of toxin-antitoxin system" evidence="1">
    <location>
        <begin position="14"/>
        <end position="99"/>
    </location>
</feature>
<name>B1WXV9_CROS5</name>
<dbReference type="eggNOG" id="COG1598">
    <property type="taxonomic scope" value="Bacteria"/>
</dbReference>
<dbReference type="InterPro" id="IPR035069">
    <property type="entry name" value="TTHA1013/TTHA0281-like"/>
</dbReference>
<organism evidence="2 3">
    <name type="scientific">Crocosphaera subtropica (strain ATCC 51142 / BH68)</name>
    <name type="common">Cyanothece sp. (strain ATCC 51142)</name>
    <dbReference type="NCBI Taxonomy" id="43989"/>
    <lineage>
        <taxon>Bacteria</taxon>
        <taxon>Bacillati</taxon>
        <taxon>Cyanobacteriota</taxon>
        <taxon>Cyanophyceae</taxon>
        <taxon>Oscillatoriophycideae</taxon>
        <taxon>Chroococcales</taxon>
        <taxon>Aphanothecaceae</taxon>
        <taxon>Crocosphaera</taxon>
        <taxon>Crocosphaera subtropica</taxon>
    </lineage>
</organism>